<protein>
    <submittedName>
        <fullName evidence="6">Tyrosine protein kinase, putative</fullName>
        <ecNumber evidence="6">2.7.11.25</ecNumber>
    </submittedName>
</protein>
<feature type="binding site" evidence="3">
    <location>
        <position position="182"/>
    </location>
    <ligand>
        <name>ATP</name>
        <dbReference type="ChEBI" id="CHEBI:30616"/>
    </ligand>
</feature>
<evidence type="ECO:0000259" key="5">
    <source>
        <dbReference type="PROSITE" id="PS50011"/>
    </source>
</evidence>
<sequence>MFIFILKKVHQKEKEKTECVFEIKLSNIKFISLGDGVEVDKKEINFGDEERVDVGVKIRELLCVGNSTKHNMKVQLTTKSGNYKYTLETQPNVVVLESGFACEFEIFLTVECTTTLFEQMLIVTNSYIKDVQKTKKIEFTATSKLTTRLDYHELKEEKKLGEGSFGIVFLGEFRGNKVAIKKMKLSDSESKMQEFRGEVEMLDKFRCDYLVHFYGAVFIPNKVCMVTEFAQYGSLQDLINHKLSSEIDMKLRLKLLVDASEGISYLHEAGILHRDIKPDNILVFSLENSSKANAKITDFGSSRNINLLMTNMTFTAGIGTPKFMSPEVLNRQKYSKGADVYSFAITMLWCITWTDPFPQTVYHYAWSIADDISAGKRPQTLNLLSHNTKSIIEKAWQQDEHKRSSIQQVRSELQTLLLDSTIV</sequence>
<dbReference type="PROSITE" id="PS50011">
    <property type="entry name" value="PROTEIN_KINASE_DOM"/>
    <property type="match status" value="1"/>
</dbReference>
<keyword evidence="4" id="KW-0723">Serine/threonine-protein kinase</keyword>
<dbReference type="InterPro" id="IPR008271">
    <property type="entry name" value="Ser/Thr_kinase_AS"/>
</dbReference>
<gene>
    <name evidence="6" type="ORF">EIN_497030</name>
</gene>
<keyword evidence="7" id="KW-1185">Reference proteome</keyword>
<dbReference type="KEGG" id="eiv:EIN_497030"/>
<organism evidence="6 7">
    <name type="scientific">Entamoeba invadens IP1</name>
    <dbReference type="NCBI Taxonomy" id="370355"/>
    <lineage>
        <taxon>Eukaryota</taxon>
        <taxon>Amoebozoa</taxon>
        <taxon>Evosea</taxon>
        <taxon>Archamoebae</taxon>
        <taxon>Mastigamoebida</taxon>
        <taxon>Entamoebidae</taxon>
        <taxon>Entamoeba</taxon>
    </lineage>
</organism>
<evidence type="ECO:0000256" key="2">
    <source>
        <dbReference type="ARBA" id="ARBA00022840"/>
    </source>
</evidence>
<keyword evidence="2 3" id="KW-0067">ATP-binding</keyword>
<dbReference type="InterPro" id="IPR000719">
    <property type="entry name" value="Prot_kinase_dom"/>
</dbReference>
<dbReference type="EMBL" id="KB206864">
    <property type="protein sequence ID" value="ELP87138.1"/>
    <property type="molecule type" value="Genomic_DNA"/>
</dbReference>
<keyword evidence="6" id="KW-0808">Transferase</keyword>
<dbReference type="Gene3D" id="3.30.200.20">
    <property type="entry name" value="Phosphorylase Kinase, domain 1"/>
    <property type="match status" value="1"/>
</dbReference>
<dbReference type="GO" id="GO:0004709">
    <property type="term" value="F:MAP kinase kinase kinase activity"/>
    <property type="evidence" value="ECO:0007669"/>
    <property type="project" value="UniProtKB-EC"/>
</dbReference>
<dbReference type="SUPFAM" id="SSF56112">
    <property type="entry name" value="Protein kinase-like (PK-like)"/>
    <property type="match status" value="1"/>
</dbReference>
<dbReference type="Proteomes" id="UP000014680">
    <property type="component" value="Unassembled WGS sequence"/>
</dbReference>
<feature type="domain" description="Protein kinase" evidence="5">
    <location>
        <begin position="154"/>
        <end position="417"/>
    </location>
</feature>
<comment type="similarity">
    <text evidence="4">Belongs to the protein kinase superfamily.</text>
</comment>
<keyword evidence="6" id="KW-0418">Kinase</keyword>
<evidence type="ECO:0000256" key="3">
    <source>
        <dbReference type="PROSITE-ProRule" id="PRU10141"/>
    </source>
</evidence>
<dbReference type="GO" id="GO:0005524">
    <property type="term" value="F:ATP binding"/>
    <property type="evidence" value="ECO:0007669"/>
    <property type="project" value="UniProtKB-UniRule"/>
</dbReference>
<proteinExistence type="inferred from homology"/>
<dbReference type="Gene3D" id="1.10.510.10">
    <property type="entry name" value="Transferase(Phosphotransferase) domain 1"/>
    <property type="match status" value="1"/>
</dbReference>
<evidence type="ECO:0000313" key="6">
    <source>
        <dbReference type="EMBL" id="ELP87138.1"/>
    </source>
</evidence>
<keyword evidence="1 3" id="KW-0547">Nucleotide-binding</keyword>
<dbReference type="InterPro" id="IPR011009">
    <property type="entry name" value="Kinase-like_dom_sf"/>
</dbReference>
<dbReference type="SMART" id="SM00220">
    <property type="entry name" value="S_TKc"/>
    <property type="match status" value="1"/>
</dbReference>
<dbReference type="VEuPathDB" id="AmoebaDB:EIN_497030"/>
<dbReference type="PROSITE" id="PS00107">
    <property type="entry name" value="PROTEIN_KINASE_ATP"/>
    <property type="match status" value="1"/>
</dbReference>
<accession>A0A0A1U5Q8</accession>
<dbReference type="GeneID" id="14886079"/>
<evidence type="ECO:0000256" key="4">
    <source>
        <dbReference type="RuleBase" id="RU000304"/>
    </source>
</evidence>
<dbReference type="PANTHER" id="PTHR45756">
    <property type="entry name" value="PALMITOYLTRANSFERASE"/>
    <property type="match status" value="1"/>
</dbReference>
<dbReference type="PROSITE" id="PS00108">
    <property type="entry name" value="PROTEIN_KINASE_ST"/>
    <property type="match status" value="1"/>
</dbReference>
<dbReference type="InterPro" id="IPR053215">
    <property type="entry name" value="TKL_Ser/Thr_kinase"/>
</dbReference>
<dbReference type="PANTHER" id="PTHR45756:SF1">
    <property type="entry name" value="PROTEIN KINASE DOMAIN CONTAINING PROTEIN"/>
    <property type="match status" value="1"/>
</dbReference>
<reference evidence="6 7" key="1">
    <citation type="submission" date="2012-10" db="EMBL/GenBank/DDBJ databases">
        <authorList>
            <person name="Zafar N."/>
            <person name="Inman J."/>
            <person name="Hall N."/>
            <person name="Lorenzi H."/>
            <person name="Caler E."/>
        </authorList>
    </citation>
    <scope>NUCLEOTIDE SEQUENCE [LARGE SCALE GENOMIC DNA]</scope>
    <source>
        <strain evidence="6 7">IP1</strain>
    </source>
</reference>
<evidence type="ECO:0000256" key="1">
    <source>
        <dbReference type="ARBA" id="ARBA00022741"/>
    </source>
</evidence>
<name>A0A0A1U5Q8_ENTIV</name>
<dbReference type="AlphaFoldDB" id="A0A0A1U5Q8"/>
<dbReference type="EC" id="2.7.11.25" evidence="6"/>
<evidence type="ECO:0000313" key="7">
    <source>
        <dbReference type="Proteomes" id="UP000014680"/>
    </source>
</evidence>
<dbReference type="RefSeq" id="XP_004253909.1">
    <property type="nucleotide sequence ID" value="XM_004253861.1"/>
</dbReference>
<dbReference type="OrthoDB" id="1668230at2759"/>
<dbReference type="InterPro" id="IPR017441">
    <property type="entry name" value="Protein_kinase_ATP_BS"/>
</dbReference>
<dbReference type="Pfam" id="PF00069">
    <property type="entry name" value="Pkinase"/>
    <property type="match status" value="1"/>
</dbReference>